<keyword evidence="10" id="KW-1185">Reference proteome</keyword>
<dbReference type="Pfam" id="PF02308">
    <property type="entry name" value="MgtC"/>
    <property type="match status" value="1"/>
</dbReference>
<comment type="subcellular location">
    <subcellularLocation>
        <location evidence="1">Cell membrane</location>
        <topology evidence="1">Multi-pass membrane protein</topology>
    </subcellularLocation>
</comment>
<accession>A0A2V3VLB0</accession>
<evidence type="ECO:0000256" key="5">
    <source>
        <dbReference type="ARBA" id="ARBA00022989"/>
    </source>
</evidence>
<proteinExistence type="inferred from homology"/>
<keyword evidence="3" id="KW-1003">Cell membrane</keyword>
<evidence type="ECO:0000256" key="4">
    <source>
        <dbReference type="ARBA" id="ARBA00022692"/>
    </source>
</evidence>
<evidence type="ECO:0000259" key="8">
    <source>
        <dbReference type="Pfam" id="PF02308"/>
    </source>
</evidence>
<evidence type="ECO:0000256" key="1">
    <source>
        <dbReference type="ARBA" id="ARBA00004651"/>
    </source>
</evidence>
<keyword evidence="6 7" id="KW-0472">Membrane</keyword>
<dbReference type="PRINTS" id="PR01837">
    <property type="entry name" value="MGTCSAPBPROT"/>
</dbReference>
<feature type="transmembrane region" description="Helical" evidence="7">
    <location>
        <begin position="34"/>
        <end position="56"/>
    </location>
</feature>
<dbReference type="PANTHER" id="PTHR33778">
    <property type="entry name" value="PROTEIN MGTC"/>
    <property type="match status" value="1"/>
</dbReference>
<name>A0A2V3VLB0_9BACI</name>
<protein>
    <submittedName>
        <fullName evidence="9">Putative Mg2+ transporter-C (MgtC) family protein</fullName>
    </submittedName>
</protein>
<dbReference type="GO" id="GO:0005886">
    <property type="term" value="C:plasma membrane"/>
    <property type="evidence" value="ECO:0007669"/>
    <property type="project" value="UniProtKB-SubCell"/>
</dbReference>
<evidence type="ECO:0000256" key="2">
    <source>
        <dbReference type="ARBA" id="ARBA00009298"/>
    </source>
</evidence>
<feature type="transmembrane region" description="Helical" evidence="7">
    <location>
        <begin position="92"/>
        <end position="113"/>
    </location>
</feature>
<dbReference type="EMBL" id="QJJQ01000019">
    <property type="protein sequence ID" value="PXW82330.1"/>
    <property type="molecule type" value="Genomic_DNA"/>
</dbReference>
<keyword evidence="5 7" id="KW-1133">Transmembrane helix</keyword>
<reference evidence="9 10" key="1">
    <citation type="submission" date="2018-05" db="EMBL/GenBank/DDBJ databases">
        <title>Genomic Encyclopedia of Type Strains, Phase IV (KMG-IV): sequencing the most valuable type-strain genomes for metagenomic binning, comparative biology and taxonomic classification.</title>
        <authorList>
            <person name="Goeker M."/>
        </authorList>
    </citation>
    <scope>NUCLEOTIDE SEQUENCE [LARGE SCALE GENOMIC DNA]</scope>
    <source>
        <strain evidence="9 10">DSM 28556</strain>
    </source>
</reference>
<sequence>MSEELLKLLVAAIAGLVLGIERESKHKPLGLKTCVVISVTSCLLTIISIETALPHYDHPFIRSDPMRLSAQIVSGVGFLGAGVILRRNNDVISGLTTAAIVWTASGIGIATGAGYFKEVAIGIIILVLSVRFLPYIVMKVGPSSLREREINLTVYVDDNEESTDYIFNEISKIVGDLRNMKISGREDYLKVELRCTLDEHQGEIIKYYHKIKAIKGVRAIEVQGR</sequence>
<dbReference type="InterPro" id="IPR003416">
    <property type="entry name" value="MgtC/SapB/SrpB/YhiD_fam"/>
</dbReference>
<evidence type="ECO:0000313" key="10">
    <source>
        <dbReference type="Proteomes" id="UP000247978"/>
    </source>
</evidence>
<organism evidence="9 10">
    <name type="scientific">Pseudogracilibacillus auburnensis</name>
    <dbReference type="NCBI Taxonomy" id="1494959"/>
    <lineage>
        <taxon>Bacteria</taxon>
        <taxon>Bacillati</taxon>
        <taxon>Bacillota</taxon>
        <taxon>Bacilli</taxon>
        <taxon>Bacillales</taxon>
        <taxon>Bacillaceae</taxon>
        <taxon>Pseudogracilibacillus</taxon>
    </lineage>
</organism>
<keyword evidence="4 7" id="KW-0812">Transmembrane</keyword>
<feature type="domain" description="MgtC/SapB/SrpB/YhiD N-terminal" evidence="8">
    <location>
        <begin position="8"/>
        <end position="135"/>
    </location>
</feature>
<evidence type="ECO:0000256" key="6">
    <source>
        <dbReference type="ARBA" id="ARBA00023136"/>
    </source>
</evidence>
<evidence type="ECO:0000313" key="9">
    <source>
        <dbReference type="EMBL" id="PXW82330.1"/>
    </source>
</evidence>
<feature type="transmembrane region" description="Helical" evidence="7">
    <location>
        <begin position="119"/>
        <end position="138"/>
    </location>
</feature>
<feature type="transmembrane region" description="Helical" evidence="7">
    <location>
        <begin position="68"/>
        <end position="85"/>
    </location>
</feature>
<evidence type="ECO:0000256" key="7">
    <source>
        <dbReference type="SAM" id="Phobius"/>
    </source>
</evidence>
<dbReference type="RefSeq" id="WP_110397131.1">
    <property type="nucleotide sequence ID" value="NZ_JBHUHB010000001.1"/>
</dbReference>
<dbReference type="PANTHER" id="PTHR33778:SF4">
    <property type="entry name" value="PROTEIN SAPB"/>
    <property type="match status" value="1"/>
</dbReference>
<dbReference type="Proteomes" id="UP000247978">
    <property type="component" value="Unassembled WGS sequence"/>
</dbReference>
<dbReference type="InterPro" id="IPR049177">
    <property type="entry name" value="MgtC_SapB_SrpB_YhiD_N"/>
</dbReference>
<comment type="similarity">
    <text evidence="2">Belongs to the MgtC/SapB family.</text>
</comment>
<comment type="caution">
    <text evidence="9">The sequence shown here is derived from an EMBL/GenBank/DDBJ whole genome shotgun (WGS) entry which is preliminary data.</text>
</comment>
<dbReference type="OrthoDB" id="9811198at2"/>
<gene>
    <name evidence="9" type="ORF">DFR56_11916</name>
</gene>
<evidence type="ECO:0000256" key="3">
    <source>
        <dbReference type="ARBA" id="ARBA00022475"/>
    </source>
</evidence>
<dbReference type="AlphaFoldDB" id="A0A2V3VLB0"/>